<dbReference type="Proteomes" id="UP000192599">
    <property type="component" value="Unassembled WGS sequence"/>
</dbReference>
<evidence type="ECO:0000313" key="2">
    <source>
        <dbReference type="EMBL" id="OQR41234.1"/>
    </source>
</evidence>
<evidence type="ECO:0000256" key="1">
    <source>
        <dbReference type="ARBA" id="ARBA00022649"/>
    </source>
</evidence>
<dbReference type="EMBL" id="LNTC01000084">
    <property type="protein sequence ID" value="OQR41234.1"/>
    <property type="molecule type" value="Genomic_DNA"/>
</dbReference>
<gene>
    <name evidence="2" type="ORF">AS859_06910</name>
</gene>
<name>A0A1V9VB96_9BACT</name>
<dbReference type="Pfam" id="PF05016">
    <property type="entry name" value="ParE_toxin"/>
    <property type="match status" value="1"/>
</dbReference>
<dbReference type="InterPro" id="IPR007712">
    <property type="entry name" value="RelE/ParE_toxin"/>
</dbReference>
<dbReference type="AlphaFoldDB" id="A0A1V9VB96"/>
<proteinExistence type="predicted"/>
<sequence>MTIIRDEKYILKLQSILEFIAKDSFDRANQFKNNLDNQIDNLVNMPFKCRKSIYFSDDNIRDLIFMGYVIPYKIYESKNEIIIIGINKYKNNLF</sequence>
<dbReference type="InterPro" id="IPR035093">
    <property type="entry name" value="RelE/ParE_toxin_dom_sf"/>
</dbReference>
<protein>
    <submittedName>
        <fullName evidence="2">Plasmid stabilization protein</fullName>
    </submittedName>
</protein>
<dbReference type="Gene3D" id="3.30.2310.20">
    <property type="entry name" value="RelE-like"/>
    <property type="match status" value="1"/>
</dbReference>
<keyword evidence="1" id="KW-1277">Toxin-antitoxin system</keyword>
<organism evidence="2 3">
    <name type="scientific">Aliarcobacter cryaerophilus</name>
    <dbReference type="NCBI Taxonomy" id="28198"/>
    <lineage>
        <taxon>Bacteria</taxon>
        <taxon>Pseudomonadati</taxon>
        <taxon>Campylobacterota</taxon>
        <taxon>Epsilonproteobacteria</taxon>
        <taxon>Campylobacterales</taxon>
        <taxon>Arcobacteraceae</taxon>
        <taxon>Aliarcobacter</taxon>
    </lineage>
</organism>
<evidence type="ECO:0000313" key="3">
    <source>
        <dbReference type="Proteomes" id="UP000192599"/>
    </source>
</evidence>
<comment type="caution">
    <text evidence="2">The sequence shown here is derived from an EMBL/GenBank/DDBJ whole genome shotgun (WGS) entry which is preliminary data.</text>
</comment>
<accession>A0A1V9VB96</accession>
<dbReference type="RefSeq" id="WP_081560765.1">
    <property type="nucleotide sequence ID" value="NZ_JAODCG010000019.1"/>
</dbReference>
<reference evidence="2 3" key="1">
    <citation type="submission" date="2017-04" db="EMBL/GenBank/DDBJ databases">
        <title>Accumulation and expression of multiple antibiotic resistance genes in Arcobacter cryaerophilus that thrives in sewage.</title>
        <authorList>
            <person name="Millar J.A."/>
            <person name="Raghavan R."/>
        </authorList>
    </citation>
    <scope>NUCLEOTIDE SEQUENCE [LARGE SCALE GENOMIC DNA]</scope>
    <source>
        <strain evidence="2 3">AZT-1</strain>
    </source>
</reference>